<dbReference type="InterPro" id="IPR036568">
    <property type="entry name" value="GGCT-like_sf"/>
</dbReference>
<feature type="compositionally biased region" description="Acidic residues" evidence="3">
    <location>
        <begin position="149"/>
        <end position="162"/>
    </location>
</feature>
<dbReference type="PANTHER" id="PTHR12510:SF4">
    <property type="entry name" value="GAMMA-GLUTAMYLAMINECYCLOTRANSFERASE"/>
    <property type="match status" value="1"/>
</dbReference>
<protein>
    <recommendedName>
        <fullName evidence="2">Gamma-glutamylcyclotransferase family protein</fullName>
    </recommendedName>
</protein>
<dbReference type="InterPro" id="IPR009288">
    <property type="entry name" value="AIG2-like_dom"/>
</dbReference>
<dbReference type="InterPro" id="IPR039126">
    <property type="entry name" value="GGACT"/>
</dbReference>
<keyword evidence="6" id="KW-1185">Reference proteome</keyword>
<feature type="domain" description="Gamma-glutamylcyclotransferase AIG2-like" evidence="4">
    <location>
        <begin position="16"/>
        <end position="127"/>
    </location>
</feature>
<dbReference type="Gene3D" id="3.10.490.10">
    <property type="entry name" value="Gamma-glutamyl cyclotransferase-like"/>
    <property type="match status" value="1"/>
</dbReference>
<evidence type="ECO:0000256" key="1">
    <source>
        <dbReference type="ARBA" id="ARBA00008861"/>
    </source>
</evidence>
<dbReference type="SUPFAM" id="SSF110857">
    <property type="entry name" value="Gamma-glutamyl cyclotransferase-like"/>
    <property type="match status" value="1"/>
</dbReference>
<comment type="similarity">
    <text evidence="1 2">Belongs to the gamma-glutamylcyclotransferase family.</text>
</comment>
<evidence type="ECO:0000313" key="5">
    <source>
        <dbReference type="EMBL" id="BES97403.1"/>
    </source>
</evidence>
<dbReference type="EMBL" id="AP028916">
    <property type="protein sequence ID" value="BES97403.1"/>
    <property type="molecule type" value="Genomic_DNA"/>
</dbReference>
<feature type="region of interest" description="Disordered" evidence="3">
    <location>
        <begin position="143"/>
        <end position="162"/>
    </location>
</feature>
<dbReference type="Pfam" id="PF06094">
    <property type="entry name" value="GGACT"/>
    <property type="match status" value="1"/>
</dbReference>
<organism evidence="5 6">
    <name type="scientific">Nesidiocoris tenuis</name>
    <dbReference type="NCBI Taxonomy" id="355587"/>
    <lineage>
        <taxon>Eukaryota</taxon>
        <taxon>Metazoa</taxon>
        <taxon>Ecdysozoa</taxon>
        <taxon>Arthropoda</taxon>
        <taxon>Hexapoda</taxon>
        <taxon>Insecta</taxon>
        <taxon>Pterygota</taxon>
        <taxon>Neoptera</taxon>
        <taxon>Paraneoptera</taxon>
        <taxon>Hemiptera</taxon>
        <taxon>Heteroptera</taxon>
        <taxon>Panheteroptera</taxon>
        <taxon>Cimicomorpha</taxon>
        <taxon>Miridae</taxon>
        <taxon>Dicyphina</taxon>
        <taxon>Nesidiocoris</taxon>
    </lineage>
</organism>
<evidence type="ECO:0000256" key="3">
    <source>
        <dbReference type="SAM" id="MobiDB-lite"/>
    </source>
</evidence>
<evidence type="ECO:0000259" key="4">
    <source>
        <dbReference type="Pfam" id="PF06094"/>
    </source>
</evidence>
<dbReference type="CDD" id="cd06661">
    <property type="entry name" value="GGCT_like"/>
    <property type="match status" value="1"/>
</dbReference>
<sequence>MEKAVDSSTVESAIKVFVYGTLKKGEPNHNWLENKSNGTAKFEGQGQTKLKYPLVVATKFNIPFLLDAGGEGNNVQGEVYEVDEKMLSNLDILEEHPRLYVRRLEDILLNGVTLKCWAYFLPKFKPELLKLKMLTSYTNNGPDSLPYCESDDDEDLSEELFG</sequence>
<dbReference type="InterPro" id="IPR013024">
    <property type="entry name" value="GGCT-like"/>
</dbReference>
<proteinExistence type="inferred from homology"/>
<evidence type="ECO:0000313" key="6">
    <source>
        <dbReference type="Proteomes" id="UP001307889"/>
    </source>
</evidence>
<evidence type="ECO:0000256" key="2">
    <source>
        <dbReference type="RuleBase" id="RU367036"/>
    </source>
</evidence>
<accession>A0ABN7AZK1</accession>
<reference evidence="5 6" key="1">
    <citation type="submission" date="2023-09" db="EMBL/GenBank/DDBJ databases">
        <title>Nesidiocoris tenuis whole genome shotgun sequence.</title>
        <authorList>
            <person name="Shibata T."/>
            <person name="Shimoda M."/>
            <person name="Kobayashi T."/>
            <person name="Uehara T."/>
        </authorList>
    </citation>
    <scope>NUCLEOTIDE SEQUENCE [LARGE SCALE GENOMIC DNA]</scope>
    <source>
        <strain evidence="5 6">Japan</strain>
    </source>
</reference>
<gene>
    <name evidence="5" type="ORF">NTJ_10218</name>
</gene>
<dbReference type="Proteomes" id="UP001307889">
    <property type="component" value="Chromosome 8"/>
</dbReference>
<dbReference type="PANTHER" id="PTHR12510">
    <property type="entry name" value="TROPONIN C-AKIN-1 PROTEIN"/>
    <property type="match status" value="1"/>
</dbReference>
<name>A0ABN7AZK1_9HEMI</name>